<protein>
    <recommendedName>
        <fullName evidence="12">Transient receptor ion channel domain-containing protein</fullName>
    </recommendedName>
</protein>
<dbReference type="Gene3D" id="1.25.40.20">
    <property type="entry name" value="Ankyrin repeat-containing domain"/>
    <property type="match status" value="1"/>
</dbReference>
<comment type="subcellular location">
    <subcellularLocation>
        <location evidence="1">Membrane</location>
        <topology evidence="1">Multi-pass membrane protein</topology>
    </subcellularLocation>
</comment>
<dbReference type="PRINTS" id="PR01097">
    <property type="entry name" value="TRNSRECEPTRP"/>
</dbReference>
<reference evidence="13" key="1">
    <citation type="journal article" date="2008" name="Nature">
        <title>The amphioxus genome and the evolution of the chordate karyotype.</title>
        <authorList>
            <consortium name="US DOE Joint Genome Institute (JGI-PGF)"/>
            <person name="Putnam N.H."/>
            <person name="Butts T."/>
            <person name="Ferrier D.E.K."/>
            <person name="Furlong R.F."/>
            <person name="Hellsten U."/>
            <person name="Kawashima T."/>
            <person name="Robinson-Rechavi M."/>
            <person name="Shoguchi E."/>
            <person name="Terry A."/>
            <person name="Yu J.-K."/>
            <person name="Benito-Gutierrez E.L."/>
            <person name="Dubchak I."/>
            <person name="Garcia-Fernandez J."/>
            <person name="Gibson-Brown J.J."/>
            <person name="Grigoriev I.V."/>
            <person name="Horton A.C."/>
            <person name="de Jong P.J."/>
            <person name="Jurka J."/>
            <person name="Kapitonov V.V."/>
            <person name="Kohara Y."/>
            <person name="Kuroki Y."/>
            <person name="Lindquist E."/>
            <person name="Lucas S."/>
            <person name="Osoegawa K."/>
            <person name="Pennacchio L.A."/>
            <person name="Salamov A.A."/>
            <person name="Satou Y."/>
            <person name="Sauka-Spengler T."/>
            <person name="Schmutz J."/>
            <person name="Shin-I T."/>
            <person name="Toyoda A."/>
            <person name="Bronner-Fraser M."/>
            <person name="Fujiyama A."/>
            <person name="Holland L.Z."/>
            <person name="Holland P.W.H."/>
            <person name="Satoh N."/>
            <person name="Rokhsar D.S."/>
        </authorList>
    </citation>
    <scope>NUCLEOTIDE SEQUENCE [LARGE SCALE GENOMIC DNA]</scope>
    <source>
        <strain evidence="13">S238N-H82</strain>
        <tissue evidence="13">Testes</tissue>
    </source>
</reference>
<evidence type="ECO:0000256" key="11">
    <source>
        <dbReference type="SAM" id="Phobius"/>
    </source>
</evidence>
<dbReference type="AlphaFoldDB" id="C3YAI7"/>
<accession>C3YAI7</accession>
<dbReference type="SMART" id="SM01420">
    <property type="entry name" value="TRP_2"/>
    <property type="match status" value="1"/>
</dbReference>
<evidence type="ECO:0000256" key="7">
    <source>
        <dbReference type="ARBA" id="ARBA00023065"/>
    </source>
</evidence>
<dbReference type="GO" id="GO:0005262">
    <property type="term" value="F:calcium channel activity"/>
    <property type="evidence" value="ECO:0007669"/>
    <property type="project" value="InterPro"/>
</dbReference>
<name>C3YAI7_BRAFL</name>
<dbReference type="SMART" id="SM00248">
    <property type="entry name" value="ANK"/>
    <property type="match status" value="2"/>
</dbReference>
<keyword evidence="8 11" id="KW-0472">Membrane</keyword>
<dbReference type="PANTHER" id="PTHR10117">
    <property type="entry name" value="TRANSIENT RECEPTOR POTENTIAL CHANNEL"/>
    <property type="match status" value="1"/>
</dbReference>
<dbReference type="SUPFAM" id="SSF48403">
    <property type="entry name" value="Ankyrin repeat"/>
    <property type="match status" value="1"/>
</dbReference>
<evidence type="ECO:0000313" key="13">
    <source>
        <dbReference type="EMBL" id="EEN62735.1"/>
    </source>
</evidence>
<keyword evidence="4" id="KW-0677">Repeat</keyword>
<evidence type="ECO:0000256" key="1">
    <source>
        <dbReference type="ARBA" id="ARBA00004141"/>
    </source>
</evidence>
<dbReference type="GO" id="GO:0016020">
    <property type="term" value="C:membrane"/>
    <property type="evidence" value="ECO:0007669"/>
    <property type="project" value="UniProtKB-SubCell"/>
</dbReference>
<evidence type="ECO:0000259" key="12">
    <source>
        <dbReference type="SMART" id="SM01420"/>
    </source>
</evidence>
<dbReference type="InterPro" id="IPR002110">
    <property type="entry name" value="Ankyrin_rpt"/>
</dbReference>
<dbReference type="InterPro" id="IPR036770">
    <property type="entry name" value="Ankyrin_rpt-contain_sf"/>
</dbReference>
<dbReference type="eggNOG" id="KOG3609">
    <property type="taxonomic scope" value="Eukaryota"/>
</dbReference>
<feature type="transmembrane region" description="Helical" evidence="11">
    <location>
        <begin position="584"/>
        <end position="607"/>
    </location>
</feature>
<evidence type="ECO:0000256" key="9">
    <source>
        <dbReference type="ARBA" id="ARBA00023303"/>
    </source>
</evidence>
<feature type="transmembrane region" description="Helical" evidence="11">
    <location>
        <begin position="437"/>
        <end position="461"/>
    </location>
</feature>
<evidence type="ECO:0000256" key="6">
    <source>
        <dbReference type="ARBA" id="ARBA00023043"/>
    </source>
</evidence>
<dbReference type="InterPro" id="IPR013555">
    <property type="entry name" value="TRP_dom"/>
</dbReference>
<dbReference type="InterPro" id="IPR002153">
    <property type="entry name" value="TRPC_channel"/>
</dbReference>
<dbReference type="FunFam" id="1.25.40.20:FF:000880">
    <property type="entry name" value="Uncharacterized protein"/>
    <property type="match status" value="1"/>
</dbReference>
<evidence type="ECO:0000256" key="8">
    <source>
        <dbReference type="ARBA" id="ARBA00023136"/>
    </source>
</evidence>
<dbReference type="EMBL" id="GG666494">
    <property type="protein sequence ID" value="EEN62735.1"/>
    <property type="molecule type" value="Genomic_DNA"/>
</dbReference>
<evidence type="ECO:0000256" key="5">
    <source>
        <dbReference type="ARBA" id="ARBA00022989"/>
    </source>
</evidence>
<evidence type="ECO:0000256" key="3">
    <source>
        <dbReference type="ARBA" id="ARBA00022692"/>
    </source>
</evidence>
<gene>
    <name evidence="13" type="ORF">BRAFLDRAFT_82365</name>
</gene>
<evidence type="ECO:0000256" key="10">
    <source>
        <dbReference type="ARBA" id="ARBA00036634"/>
    </source>
</evidence>
<proteinExistence type="predicted"/>
<keyword evidence="5 11" id="KW-1133">Transmembrane helix</keyword>
<feature type="transmembrane region" description="Helical" evidence="11">
    <location>
        <begin position="482"/>
        <end position="504"/>
    </location>
</feature>
<keyword evidence="6" id="KW-0040">ANK repeat</keyword>
<organism>
    <name type="scientific">Branchiostoma floridae</name>
    <name type="common">Florida lancelet</name>
    <name type="synonym">Amphioxus</name>
    <dbReference type="NCBI Taxonomy" id="7739"/>
    <lineage>
        <taxon>Eukaryota</taxon>
        <taxon>Metazoa</taxon>
        <taxon>Chordata</taxon>
        <taxon>Cephalochordata</taxon>
        <taxon>Leptocardii</taxon>
        <taxon>Amphioxiformes</taxon>
        <taxon>Branchiostomatidae</taxon>
        <taxon>Branchiostoma</taxon>
    </lineage>
</organism>
<dbReference type="Pfam" id="PF00520">
    <property type="entry name" value="Ion_trans"/>
    <property type="match status" value="1"/>
</dbReference>
<keyword evidence="2" id="KW-0813">Transport</keyword>
<dbReference type="InParanoid" id="C3YAI7"/>
<dbReference type="PANTHER" id="PTHR10117:SF54">
    <property type="entry name" value="TRANSIENT RECEPTOR POTENTIAL-GAMMA PROTEIN"/>
    <property type="match status" value="1"/>
</dbReference>
<keyword evidence="3 11" id="KW-0812">Transmembrane</keyword>
<keyword evidence="9" id="KW-0407">Ion channel</keyword>
<evidence type="ECO:0000256" key="2">
    <source>
        <dbReference type="ARBA" id="ARBA00022448"/>
    </source>
</evidence>
<dbReference type="InterPro" id="IPR005821">
    <property type="entry name" value="Ion_trans_dom"/>
</dbReference>
<keyword evidence="7" id="KW-0406">Ion transport</keyword>
<feature type="domain" description="Transient receptor ion channel" evidence="12">
    <location>
        <begin position="137"/>
        <end position="199"/>
    </location>
</feature>
<dbReference type="Pfam" id="PF08344">
    <property type="entry name" value="TRP_2"/>
    <property type="match status" value="1"/>
</dbReference>
<evidence type="ECO:0000256" key="4">
    <source>
        <dbReference type="ARBA" id="ARBA00022737"/>
    </source>
</evidence>
<sequence>MEQLLFEAAENDDAIQLLDILQSGSREGSSLDIDCRNDFGQTALDVAVDSGSLSAAGALLDSGARAGSAMLYAVDRQDLAAVRLIMDKRTAEDVMGSLEKDKGCHHSCTFSPDMTPLVLAAHHNNYRLLKLLLGGGFTLPDPSTFSWASGVRQSSAWLSTYQAMCSPYYILLTSDDPFSAAFTTARTLRDVCWKRENYRGLLEEMAGRCETFAAELLDEVRDSEELEAVLGYSRGDQQPPYTTLEMAVDFKQKKFVSHHLCQEYGLLLDLPAAEWESWSRMYVIIFNLMLCVFCPLLCLIHVIAPKTTAGKMASIPYIRDLFWSVSEVLMLVVVRGGGGGDISRIARGDPTPAVIVSTPQVLIIVWVLGLLIEELQEIWYQGLRYHLSRLWNLLDFAILATYITQLVLRTIYCTWWGRYVTENMADDWVVQTNPYTFQPVMIAEGLFAVFTVLVVLRAMGICSLSRNLGTLQISFGRMMFDILKFITILALVMFAFSCGFHRLYRFYGSVHGYMCDTYGESSLKTVSCARPHGYATLLATAESLFWALFGMGDLNMLELTPRASPEGVLHIMGKPVFTETLGKIMFVMYHVIAVLVLLNLLIAIMSASYQITEDNKEVEWTYRRLQDVMFHRRVGLTLPPPYNLLVLVKDVTGWAWRRASPWQRRRDVGSYDNEEEEARIAKTSEETYKMVVEQLAKRYILRRERATNGTG</sequence>
<feature type="transmembrane region" description="Helical" evidence="11">
    <location>
        <begin position="393"/>
        <end position="417"/>
    </location>
</feature>
<comment type="catalytic activity">
    <reaction evidence="10">
        <text>Ca(2+)(in) = Ca(2+)(out)</text>
        <dbReference type="Rhea" id="RHEA:29671"/>
        <dbReference type="ChEBI" id="CHEBI:29108"/>
    </reaction>
</comment>
<feature type="transmembrane region" description="Helical" evidence="11">
    <location>
        <begin position="281"/>
        <end position="304"/>
    </location>
</feature>